<evidence type="ECO:0000313" key="1">
    <source>
        <dbReference type="EMBL" id="AYJ85402.1"/>
    </source>
</evidence>
<keyword evidence="1" id="KW-0614">Plasmid</keyword>
<dbReference type="RefSeq" id="WP_121151972.1">
    <property type="nucleotide sequence ID" value="NZ_CP032828.1"/>
</dbReference>
<name>A0A494TDQ2_SPHPE</name>
<sequence length="351" mass="38609">MYHPADLVMTPELDLALTAPLADDPEAIETFNIWLFDGERNTGFNIHPRATGGVMDCAITVFLPDGRIARANHGSPGTFTDPARPASEFVKLHCVEPGKRWQVEIVDAAVWLTSDAEQAAGSVDDETPVARISLSATVETVSPAWVNGALLPESRVTLGDKMSWWMGNRLVRGFDPQAFRYDHLVIGGGEVRFQGQTLPFSGSGLRGHVRGVRRMPGMTGHCWAEGCTADGRRGFGTQMFLREGGGYEHSEAFLWNDGQVYPARIIATPHLDRDSANRDSVFELACDELGLVRILAHDVRAFWWRMPAWGTHGPIHYGCDLTSPTLMKQGVARFTWEDDGTVGYGLLERSG</sequence>
<evidence type="ECO:0000313" key="2">
    <source>
        <dbReference type="Proteomes" id="UP000276254"/>
    </source>
</evidence>
<accession>A0A494TDQ2</accession>
<dbReference type="EMBL" id="CP032828">
    <property type="protein sequence ID" value="AYJ85402.1"/>
    <property type="molecule type" value="Genomic_DNA"/>
</dbReference>
<dbReference type="GeneID" id="39491431"/>
<dbReference type="OrthoDB" id="115252at2"/>
<dbReference type="Proteomes" id="UP000276254">
    <property type="component" value="Plasmid unnamed1"/>
</dbReference>
<proteinExistence type="predicted"/>
<keyword evidence="2" id="KW-1185">Reference proteome</keyword>
<gene>
    <name evidence="1" type="ORF">D3Y57_05275</name>
</gene>
<protein>
    <submittedName>
        <fullName evidence="1">Uncharacterized protein</fullName>
    </submittedName>
</protein>
<dbReference type="KEGG" id="spha:D3Y57_05275"/>
<dbReference type="AlphaFoldDB" id="A0A494TDQ2"/>
<reference evidence="1 2" key="1">
    <citation type="submission" date="2018-09" db="EMBL/GenBank/DDBJ databases">
        <title>Sphingomonas peninsula sp. nov., isolated from fildes peninsula, Antarctic soil.</title>
        <authorList>
            <person name="Yingchao G."/>
        </authorList>
    </citation>
    <scope>NUCLEOTIDE SEQUENCE [LARGE SCALE GENOMIC DNA]</scope>
    <source>
        <strain evidence="1 2">YZ-8</strain>
        <plasmid evidence="1 2">unnamed1</plasmid>
    </source>
</reference>
<geneLocation type="plasmid" evidence="1">
    <name>unnamed1</name>
</geneLocation>
<organism evidence="1 2">
    <name type="scientific">Sphingomonas paeninsulae</name>
    <dbReference type="NCBI Taxonomy" id="2319844"/>
    <lineage>
        <taxon>Bacteria</taxon>
        <taxon>Pseudomonadati</taxon>
        <taxon>Pseudomonadota</taxon>
        <taxon>Alphaproteobacteria</taxon>
        <taxon>Sphingomonadales</taxon>
        <taxon>Sphingomonadaceae</taxon>
        <taxon>Sphingomonas</taxon>
    </lineage>
</organism>